<proteinExistence type="predicted"/>
<name>A0AAV4XEL0_CAEEX</name>
<protein>
    <submittedName>
        <fullName evidence="1">Uncharacterized protein</fullName>
    </submittedName>
</protein>
<dbReference type="Proteomes" id="UP001054945">
    <property type="component" value="Unassembled WGS sequence"/>
</dbReference>
<dbReference type="EMBL" id="BPLR01017512">
    <property type="protein sequence ID" value="GIY92224.1"/>
    <property type="molecule type" value="Genomic_DNA"/>
</dbReference>
<accession>A0AAV4XEL0</accession>
<dbReference type="AlphaFoldDB" id="A0AAV4XEL0"/>
<gene>
    <name evidence="1" type="ORF">CEXT_11641</name>
</gene>
<evidence type="ECO:0000313" key="1">
    <source>
        <dbReference type="EMBL" id="GIY92224.1"/>
    </source>
</evidence>
<comment type="caution">
    <text evidence="1">The sequence shown here is derived from an EMBL/GenBank/DDBJ whole genome shotgun (WGS) entry which is preliminary data.</text>
</comment>
<sequence>MHHFVPKHSPNLLNGNLETTSLCYSNRKLLEKRILCNNLEMRVLEERDSLMAVYVIPFLHFSASDVPLRTKTFAKLVKWKLGNHFAPLFKPKIPGNMDFVQRLGDARVVGRERFTNGWREFMW</sequence>
<reference evidence="1 2" key="1">
    <citation type="submission" date="2021-06" db="EMBL/GenBank/DDBJ databases">
        <title>Caerostris extrusa draft genome.</title>
        <authorList>
            <person name="Kono N."/>
            <person name="Arakawa K."/>
        </authorList>
    </citation>
    <scope>NUCLEOTIDE SEQUENCE [LARGE SCALE GENOMIC DNA]</scope>
</reference>
<evidence type="ECO:0000313" key="2">
    <source>
        <dbReference type="Proteomes" id="UP001054945"/>
    </source>
</evidence>
<organism evidence="1 2">
    <name type="scientific">Caerostris extrusa</name>
    <name type="common">Bark spider</name>
    <name type="synonym">Caerostris bankana</name>
    <dbReference type="NCBI Taxonomy" id="172846"/>
    <lineage>
        <taxon>Eukaryota</taxon>
        <taxon>Metazoa</taxon>
        <taxon>Ecdysozoa</taxon>
        <taxon>Arthropoda</taxon>
        <taxon>Chelicerata</taxon>
        <taxon>Arachnida</taxon>
        <taxon>Araneae</taxon>
        <taxon>Araneomorphae</taxon>
        <taxon>Entelegynae</taxon>
        <taxon>Araneoidea</taxon>
        <taxon>Araneidae</taxon>
        <taxon>Caerostris</taxon>
    </lineage>
</organism>
<keyword evidence="2" id="KW-1185">Reference proteome</keyword>